<protein>
    <submittedName>
        <fullName evidence="2">Uncharacterized protein</fullName>
    </submittedName>
</protein>
<name>A0AAD9R3L0_ACRCE</name>
<dbReference type="Gene3D" id="4.10.400.10">
    <property type="entry name" value="Low-density Lipoprotein Receptor"/>
    <property type="match status" value="1"/>
</dbReference>
<proteinExistence type="predicted"/>
<sequence>MSHGTVPACRWNDKLYYDGDHWKENGVDFFCTRSSHESHRVRPGCYVESRRVKCTGAIAGIRQLSLISNHKLFLCDSGDEIRPISDRCNIRADCEDFSDERNCENYYCSYETAHGFLWNRTRLGQQVLKECSLVNPTWTGLFGSKCGQNVARTVWDHEHICNCENRTLLEYFKKNNAKVNSTNFFKVSEDLAISGKAKEFSNPRIFLDLNEELFLDITSRFLTPLTMDNANPALRYCRSFIHTMLTSPQYSIENPFCKEELAEERNSLIDKALGFLRQAPNQTEAHRVGSGPNRWTVVDKEKENRIRANFKLPEITSYGIARRLLFLQLNTAPLVSPIVEQKTTPGDPAREKNVTIKNNTNQNTNRTTQDS</sequence>
<dbReference type="InterPro" id="IPR002172">
    <property type="entry name" value="LDrepeatLR_classA_rpt"/>
</dbReference>
<evidence type="ECO:0000256" key="1">
    <source>
        <dbReference type="ARBA" id="ARBA00023157"/>
    </source>
</evidence>
<organism evidence="2 3">
    <name type="scientific">Acropora cervicornis</name>
    <name type="common">Staghorn coral</name>
    <dbReference type="NCBI Taxonomy" id="6130"/>
    <lineage>
        <taxon>Eukaryota</taxon>
        <taxon>Metazoa</taxon>
        <taxon>Cnidaria</taxon>
        <taxon>Anthozoa</taxon>
        <taxon>Hexacorallia</taxon>
        <taxon>Scleractinia</taxon>
        <taxon>Astrocoeniina</taxon>
        <taxon>Acroporidae</taxon>
        <taxon>Acropora</taxon>
    </lineage>
</organism>
<accession>A0AAD9R3L0</accession>
<keyword evidence="3" id="KW-1185">Reference proteome</keyword>
<dbReference type="InterPro" id="IPR036055">
    <property type="entry name" value="LDL_receptor-like_sf"/>
</dbReference>
<feature type="non-terminal residue" evidence="2">
    <location>
        <position position="1"/>
    </location>
</feature>
<gene>
    <name evidence="2" type="ORF">P5673_002396</name>
</gene>
<dbReference type="Proteomes" id="UP001249851">
    <property type="component" value="Unassembled WGS sequence"/>
</dbReference>
<dbReference type="AlphaFoldDB" id="A0AAD9R3L0"/>
<dbReference type="CDD" id="cd00112">
    <property type="entry name" value="LDLa"/>
    <property type="match status" value="1"/>
</dbReference>
<comment type="caution">
    <text evidence="2">The sequence shown here is derived from an EMBL/GenBank/DDBJ whole genome shotgun (WGS) entry which is preliminary data.</text>
</comment>
<dbReference type="SUPFAM" id="SSF57424">
    <property type="entry name" value="LDL receptor-like module"/>
    <property type="match status" value="1"/>
</dbReference>
<evidence type="ECO:0000313" key="3">
    <source>
        <dbReference type="Proteomes" id="UP001249851"/>
    </source>
</evidence>
<reference evidence="2" key="1">
    <citation type="journal article" date="2023" name="G3 (Bethesda)">
        <title>Whole genome assembly and annotation of the endangered Caribbean coral Acropora cervicornis.</title>
        <authorList>
            <person name="Selwyn J.D."/>
            <person name="Vollmer S.V."/>
        </authorList>
    </citation>
    <scope>NUCLEOTIDE SEQUENCE</scope>
    <source>
        <strain evidence="2">K2</strain>
    </source>
</reference>
<dbReference type="EMBL" id="JARQWQ010000004">
    <property type="protein sequence ID" value="KAK2572185.1"/>
    <property type="molecule type" value="Genomic_DNA"/>
</dbReference>
<reference evidence="2" key="2">
    <citation type="journal article" date="2023" name="Science">
        <title>Genomic signatures of disease resistance in endangered staghorn corals.</title>
        <authorList>
            <person name="Vollmer S.V."/>
            <person name="Selwyn J.D."/>
            <person name="Despard B.A."/>
            <person name="Roesel C.L."/>
        </authorList>
    </citation>
    <scope>NUCLEOTIDE SEQUENCE</scope>
    <source>
        <strain evidence="2">K2</strain>
    </source>
</reference>
<keyword evidence="1" id="KW-1015">Disulfide bond</keyword>
<evidence type="ECO:0000313" key="2">
    <source>
        <dbReference type="EMBL" id="KAK2572185.1"/>
    </source>
</evidence>